<evidence type="ECO:0000313" key="2">
    <source>
        <dbReference type="EMBL" id="QJH97720.1"/>
    </source>
</evidence>
<accession>A0A6M3KJW6</accession>
<organism evidence="1">
    <name type="scientific">viral metagenome</name>
    <dbReference type="NCBI Taxonomy" id="1070528"/>
    <lineage>
        <taxon>unclassified sequences</taxon>
        <taxon>metagenomes</taxon>
        <taxon>organismal metagenomes</taxon>
    </lineage>
</organism>
<gene>
    <name evidence="1" type="ORF">MM415A00473_0028</name>
    <name evidence="2" type="ORF">TM448B01064_0020</name>
</gene>
<evidence type="ECO:0000313" key="1">
    <source>
        <dbReference type="EMBL" id="QJA81934.1"/>
    </source>
</evidence>
<dbReference type="EMBL" id="MT144698">
    <property type="protein sequence ID" value="QJH97720.1"/>
    <property type="molecule type" value="Genomic_DNA"/>
</dbReference>
<dbReference type="EMBL" id="MT142474">
    <property type="protein sequence ID" value="QJA81934.1"/>
    <property type="molecule type" value="Genomic_DNA"/>
</dbReference>
<dbReference type="AlphaFoldDB" id="A0A6M3KJW6"/>
<name>A0A6M3KJW6_9ZZZZ</name>
<reference evidence="1" key="1">
    <citation type="submission" date="2020-03" db="EMBL/GenBank/DDBJ databases">
        <title>The deep terrestrial virosphere.</title>
        <authorList>
            <person name="Holmfeldt K."/>
            <person name="Nilsson E."/>
            <person name="Simone D."/>
            <person name="Lopez-Fernandez M."/>
            <person name="Wu X."/>
            <person name="de Brujin I."/>
            <person name="Lundin D."/>
            <person name="Andersson A."/>
            <person name="Bertilsson S."/>
            <person name="Dopson M."/>
        </authorList>
    </citation>
    <scope>NUCLEOTIDE SEQUENCE</scope>
    <source>
        <strain evidence="1">MM415A00473</strain>
        <strain evidence="2">TM448B01064</strain>
    </source>
</reference>
<proteinExistence type="predicted"/>
<sequence length="69" mass="7705">MSQEGPGVRRMMEKPDDMISNILARIRAQIIILTTEKKTCKAEIVVQLNMTQGAIGDAYVSNSLKERVL</sequence>
<protein>
    <submittedName>
        <fullName evidence="1">Uncharacterized protein</fullName>
    </submittedName>
</protein>